<dbReference type="HOGENOM" id="CLU_1680279_0_0_1"/>
<name>W1NJE0_AMBTC</name>
<reference evidence="2" key="1">
    <citation type="journal article" date="2013" name="Science">
        <title>The Amborella genome and the evolution of flowering plants.</title>
        <authorList>
            <consortium name="Amborella Genome Project"/>
        </authorList>
    </citation>
    <scope>NUCLEOTIDE SEQUENCE [LARGE SCALE GENOMIC DNA]</scope>
</reference>
<protein>
    <submittedName>
        <fullName evidence="1">Uncharacterized protein</fullName>
    </submittedName>
</protein>
<dbReference type="Proteomes" id="UP000017836">
    <property type="component" value="Unassembled WGS sequence"/>
</dbReference>
<keyword evidence="2" id="KW-1185">Reference proteome</keyword>
<dbReference type="Gramene" id="ERM95280">
    <property type="protein sequence ID" value="ERM95280"/>
    <property type="gene ID" value="AMTR_s00008p00085400"/>
</dbReference>
<gene>
    <name evidence="1" type="ORF">AMTR_s00008p00085400</name>
</gene>
<dbReference type="AlphaFoldDB" id="W1NJE0"/>
<accession>W1NJE0</accession>
<proteinExistence type="predicted"/>
<dbReference type="EMBL" id="KI397486">
    <property type="protein sequence ID" value="ERM95280.1"/>
    <property type="molecule type" value="Genomic_DNA"/>
</dbReference>
<organism evidence="1 2">
    <name type="scientific">Amborella trichopoda</name>
    <dbReference type="NCBI Taxonomy" id="13333"/>
    <lineage>
        <taxon>Eukaryota</taxon>
        <taxon>Viridiplantae</taxon>
        <taxon>Streptophyta</taxon>
        <taxon>Embryophyta</taxon>
        <taxon>Tracheophyta</taxon>
        <taxon>Spermatophyta</taxon>
        <taxon>Magnoliopsida</taxon>
        <taxon>Amborellales</taxon>
        <taxon>Amborellaceae</taxon>
        <taxon>Amborella</taxon>
    </lineage>
</organism>
<evidence type="ECO:0000313" key="1">
    <source>
        <dbReference type="EMBL" id="ERM95280.1"/>
    </source>
</evidence>
<sequence length="157" mass="16410">MSFSLSCHSESISAPMVETVCIVMEAPSDGGPTDVVSTELEIVEPSTLSPPGQTDFPCVITEEAGNLDDDIKAISVVPDIEVTASKVPISTVLEAEPRFQPDAPSSETLTLVPHKPAIIVEVPPLVVVSSSLLSSVSSTLSNKEASLVTTLLHTSLQ</sequence>
<evidence type="ECO:0000313" key="2">
    <source>
        <dbReference type="Proteomes" id="UP000017836"/>
    </source>
</evidence>